<dbReference type="EMBL" id="WIGM01000812">
    <property type="protein sequence ID" value="KAF6811656.1"/>
    <property type="molecule type" value="Genomic_DNA"/>
</dbReference>
<reference evidence="3" key="1">
    <citation type="journal article" date="2020" name="Phytopathology">
        <title>Genome Sequence Resources of Colletotrichum truncatum, C. plurivorum, C. musicola, and C. sojae: Four Species Pathogenic to Soybean (Glycine max).</title>
        <authorList>
            <person name="Rogerio F."/>
            <person name="Boufleur T.R."/>
            <person name="Ciampi-Guillardi M."/>
            <person name="Sukno S.A."/>
            <person name="Thon M.R."/>
            <person name="Massola Junior N.S."/>
            <person name="Baroncelli R."/>
        </authorList>
    </citation>
    <scope>NUCLEOTIDE SEQUENCE</scope>
    <source>
        <strain evidence="3">LFN0074</strain>
    </source>
</reference>
<name>A0A8H6JFI3_9PEZI</name>
<evidence type="ECO:0000256" key="1">
    <source>
        <dbReference type="SAM" id="MobiDB-lite"/>
    </source>
</evidence>
<sequence>MKYLALVLATMTALAAAAPTPKSDTPKNDTTKNRPDLPASWPETPWLKPPAEPAVQPDVPKTAPAKRDFDFDSGWSTVDKTGN</sequence>
<feature type="chain" id="PRO_5034000858" evidence="2">
    <location>
        <begin position="18"/>
        <end position="83"/>
    </location>
</feature>
<gene>
    <name evidence="3" type="ORF">CMUS01_13216</name>
</gene>
<dbReference type="Proteomes" id="UP000639643">
    <property type="component" value="Unassembled WGS sequence"/>
</dbReference>
<feature type="region of interest" description="Disordered" evidence="1">
    <location>
        <begin position="16"/>
        <end position="83"/>
    </location>
</feature>
<feature type="compositionally biased region" description="Polar residues" evidence="1">
    <location>
        <begin position="74"/>
        <end position="83"/>
    </location>
</feature>
<evidence type="ECO:0000256" key="2">
    <source>
        <dbReference type="SAM" id="SignalP"/>
    </source>
</evidence>
<feature type="compositionally biased region" description="Basic and acidic residues" evidence="1">
    <location>
        <begin position="24"/>
        <end position="35"/>
    </location>
</feature>
<keyword evidence="2" id="KW-0732">Signal</keyword>
<comment type="caution">
    <text evidence="3">The sequence shown here is derived from an EMBL/GenBank/DDBJ whole genome shotgun (WGS) entry which is preliminary data.</text>
</comment>
<feature type="signal peptide" evidence="2">
    <location>
        <begin position="1"/>
        <end position="17"/>
    </location>
</feature>
<protein>
    <submittedName>
        <fullName evidence="3">Uncharacterized protein</fullName>
    </submittedName>
</protein>
<proteinExistence type="predicted"/>
<accession>A0A8H6JFI3</accession>
<evidence type="ECO:0000313" key="3">
    <source>
        <dbReference type="EMBL" id="KAF6811656.1"/>
    </source>
</evidence>
<organism evidence="3 4">
    <name type="scientific">Colletotrichum musicola</name>
    <dbReference type="NCBI Taxonomy" id="2175873"/>
    <lineage>
        <taxon>Eukaryota</taxon>
        <taxon>Fungi</taxon>
        <taxon>Dikarya</taxon>
        <taxon>Ascomycota</taxon>
        <taxon>Pezizomycotina</taxon>
        <taxon>Sordariomycetes</taxon>
        <taxon>Hypocreomycetidae</taxon>
        <taxon>Glomerellales</taxon>
        <taxon>Glomerellaceae</taxon>
        <taxon>Colletotrichum</taxon>
        <taxon>Colletotrichum orchidearum species complex</taxon>
    </lineage>
</organism>
<evidence type="ECO:0000313" key="4">
    <source>
        <dbReference type="Proteomes" id="UP000639643"/>
    </source>
</evidence>
<keyword evidence="4" id="KW-1185">Reference proteome</keyword>
<dbReference type="AlphaFoldDB" id="A0A8H6JFI3"/>